<sequence>MKSFTPVPMIPISGFKYQKQTLLSRFPRLRKTKYESEKKSSLSNSTVLNVLRKCIYRTIFRKFRLLIKSFCTTMNSFLLQYISPRLSKLVRGRTNNVEVMFRLSGKTWPPMIVYSAKITNIKLIGFDPEESETKRNSWRMLFTDAPLNEETIETPSSRYGRYSPALVHPSLPYHHRGIRGRKSDRRSGDLEASYHLNKPSLIKDHSFSKPFPAFKRSASSQKSLYRKNWEKIGTIKIQWQNLNKSNIH</sequence>
<organism evidence="1 2">
    <name type="scientific">Blepharisma stoltei</name>
    <dbReference type="NCBI Taxonomy" id="1481888"/>
    <lineage>
        <taxon>Eukaryota</taxon>
        <taxon>Sar</taxon>
        <taxon>Alveolata</taxon>
        <taxon>Ciliophora</taxon>
        <taxon>Postciliodesmatophora</taxon>
        <taxon>Heterotrichea</taxon>
        <taxon>Heterotrichida</taxon>
        <taxon>Blepharismidae</taxon>
        <taxon>Blepharisma</taxon>
    </lineage>
</organism>
<evidence type="ECO:0000313" key="2">
    <source>
        <dbReference type="Proteomes" id="UP001162131"/>
    </source>
</evidence>
<name>A0AAU9JMZ5_9CILI</name>
<proteinExistence type="predicted"/>
<dbReference type="AlphaFoldDB" id="A0AAU9JMZ5"/>
<accession>A0AAU9JMZ5</accession>
<evidence type="ECO:0000313" key="1">
    <source>
        <dbReference type="EMBL" id="CAG9327359.1"/>
    </source>
</evidence>
<dbReference type="Proteomes" id="UP001162131">
    <property type="component" value="Unassembled WGS sequence"/>
</dbReference>
<evidence type="ECO:0008006" key="3">
    <source>
        <dbReference type="Google" id="ProtNLM"/>
    </source>
</evidence>
<reference evidence="1" key="1">
    <citation type="submission" date="2021-09" db="EMBL/GenBank/DDBJ databases">
        <authorList>
            <consortium name="AG Swart"/>
            <person name="Singh M."/>
            <person name="Singh A."/>
            <person name="Seah K."/>
            <person name="Emmerich C."/>
        </authorList>
    </citation>
    <scope>NUCLEOTIDE SEQUENCE</scope>
    <source>
        <strain evidence="1">ATCC30299</strain>
    </source>
</reference>
<protein>
    <recommendedName>
        <fullName evidence="3">Ribosomal protein S4</fullName>
    </recommendedName>
</protein>
<comment type="caution">
    <text evidence="1">The sequence shown here is derived from an EMBL/GenBank/DDBJ whole genome shotgun (WGS) entry which is preliminary data.</text>
</comment>
<gene>
    <name evidence="1" type="ORF">BSTOLATCC_MIC43398</name>
</gene>
<keyword evidence="2" id="KW-1185">Reference proteome</keyword>
<dbReference type="EMBL" id="CAJZBQ010000043">
    <property type="protein sequence ID" value="CAG9327359.1"/>
    <property type="molecule type" value="Genomic_DNA"/>
</dbReference>